<evidence type="ECO:0000313" key="2">
    <source>
        <dbReference type="EMBL" id="EXB36429.1"/>
    </source>
</evidence>
<evidence type="ECO:0000256" key="1">
    <source>
        <dbReference type="ARBA" id="ARBA00007879"/>
    </source>
</evidence>
<comment type="similarity">
    <text evidence="1">Belongs to the alkB family.</text>
</comment>
<protein>
    <submittedName>
        <fullName evidence="2">Uncharacterized protein</fullName>
    </submittedName>
</protein>
<keyword evidence="3" id="KW-1185">Reference proteome</keyword>
<dbReference type="PANTHER" id="PTHR31447:SF1">
    <property type="entry name" value="OS06G0138200 PROTEIN"/>
    <property type="match status" value="1"/>
</dbReference>
<dbReference type="eggNOG" id="KOG4176">
    <property type="taxonomic scope" value="Eukaryota"/>
</dbReference>
<proteinExistence type="inferred from homology"/>
<dbReference type="AlphaFoldDB" id="W9QFY9"/>
<accession>W9QFY9</accession>
<dbReference type="Gene3D" id="2.60.120.590">
    <property type="entry name" value="Alpha-ketoglutarate-dependent dioxygenase AlkB-like"/>
    <property type="match status" value="1"/>
</dbReference>
<dbReference type="GO" id="GO:0003729">
    <property type="term" value="F:mRNA binding"/>
    <property type="evidence" value="ECO:0007669"/>
    <property type="project" value="InterPro"/>
</dbReference>
<dbReference type="GO" id="GO:0032451">
    <property type="term" value="F:demethylase activity"/>
    <property type="evidence" value="ECO:0007669"/>
    <property type="project" value="InterPro"/>
</dbReference>
<gene>
    <name evidence="2" type="ORF">L484_009996</name>
</gene>
<organism evidence="2 3">
    <name type="scientific">Morus notabilis</name>
    <dbReference type="NCBI Taxonomy" id="981085"/>
    <lineage>
        <taxon>Eukaryota</taxon>
        <taxon>Viridiplantae</taxon>
        <taxon>Streptophyta</taxon>
        <taxon>Embryophyta</taxon>
        <taxon>Tracheophyta</taxon>
        <taxon>Spermatophyta</taxon>
        <taxon>Magnoliopsida</taxon>
        <taxon>eudicotyledons</taxon>
        <taxon>Gunneridae</taxon>
        <taxon>Pentapetalae</taxon>
        <taxon>rosids</taxon>
        <taxon>fabids</taxon>
        <taxon>Rosales</taxon>
        <taxon>Moraceae</taxon>
        <taxon>Moreae</taxon>
        <taxon>Morus</taxon>
    </lineage>
</organism>
<reference evidence="3" key="1">
    <citation type="submission" date="2013-01" db="EMBL/GenBank/DDBJ databases">
        <title>Draft Genome Sequence of a Mulberry Tree, Morus notabilis C.K. Schneid.</title>
        <authorList>
            <person name="He N."/>
            <person name="Zhao S."/>
        </authorList>
    </citation>
    <scope>NUCLEOTIDE SEQUENCE</scope>
</reference>
<name>W9QFY9_9ROSA</name>
<evidence type="ECO:0000313" key="3">
    <source>
        <dbReference type="Proteomes" id="UP000030645"/>
    </source>
</evidence>
<dbReference type="SUPFAM" id="SSF51197">
    <property type="entry name" value="Clavaminate synthase-like"/>
    <property type="match status" value="1"/>
</dbReference>
<dbReference type="InterPro" id="IPR044842">
    <property type="entry name" value="ALKBH9B/ALKBH10B-like"/>
</dbReference>
<dbReference type="GO" id="GO:0006402">
    <property type="term" value="P:mRNA catabolic process"/>
    <property type="evidence" value="ECO:0007669"/>
    <property type="project" value="InterPro"/>
</dbReference>
<sequence length="431" mass="49569">MAKENHYKKNAIGCMSLLRNLEHHQLLKLLSQGFCDHCQAHLEDRARNLFLTEKGGGDSAKGNADASWFSQNSERTNQQNISPQDSIGTPELIIMARKREYPGSPRPASPNNKSCSLQHSSSELLLDDGVGEDSSLIDDGLSEEEENARVSRMGWKDSFCCFERVDGRLTNVLEGLGLYTRVFDVEEQKKIVEFVYKLQDKGRKNQLRGRTYSEPKKWMRGKGRVTIQFGCCYNYAVDKHGNPPGIIRDAEVEPLPPLFKQMIKRMVRWHVLPPKCVPDSCIVNIYEEGDCIPPHIDHHDFLRPFCTVSLLSDCNILFGSNLKVVGAGEFEGPKPVHLPTGISITFRKMDHRKRPYNFQSDPEMQRITPLFYPPVIKSHLSHDSQQRKYKSDKHTTNKYPKTVRKRIIHDKLFIVEKEHHFPSVRRVRVRY</sequence>
<dbReference type="InterPro" id="IPR037151">
    <property type="entry name" value="AlkB-like_sf"/>
</dbReference>
<dbReference type="Proteomes" id="UP000030645">
    <property type="component" value="Unassembled WGS sequence"/>
</dbReference>
<dbReference type="EMBL" id="KE343582">
    <property type="protein sequence ID" value="EXB36429.1"/>
    <property type="molecule type" value="Genomic_DNA"/>
</dbReference>
<dbReference type="STRING" id="981085.W9QFY9"/>
<dbReference type="PANTHER" id="PTHR31447">
    <property type="entry name" value="HYDROXYPROLINE-RICH GLYCOPROTEIN FAMILY PROTEIN-RELATED"/>
    <property type="match status" value="1"/>
</dbReference>